<dbReference type="GO" id="GO:0019877">
    <property type="term" value="P:diaminopimelate biosynthetic process"/>
    <property type="evidence" value="ECO:0007669"/>
    <property type="project" value="UniProtKB-ARBA"/>
</dbReference>
<keyword evidence="2" id="KW-0464">Manganese</keyword>
<proteinExistence type="predicted"/>
<dbReference type="EMBL" id="FMZV01000002">
    <property type="protein sequence ID" value="SDC42043.1"/>
    <property type="molecule type" value="Genomic_DNA"/>
</dbReference>
<name>A0A1G6LFU1_9RHOB</name>
<dbReference type="GO" id="GO:0050118">
    <property type="term" value="F:N-acetyldiaminopimelate deacetylase activity"/>
    <property type="evidence" value="ECO:0007669"/>
    <property type="project" value="UniProtKB-ARBA"/>
</dbReference>
<keyword evidence="5" id="KW-1185">Reference proteome</keyword>
<dbReference type="Proteomes" id="UP000199628">
    <property type="component" value="Unassembled WGS sequence"/>
</dbReference>
<evidence type="ECO:0000256" key="2">
    <source>
        <dbReference type="PIRSR" id="PIRSR005962-1"/>
    </source>
</evidence>
<dbReference type="Pfam" id="PF07687">
    <property type="entry name" value="M20_dimer"/>
    <property type="match status" value="1"/>
</dbReference>
<gene>
    <name evidence="4" type="ORF">SAMN04488239_102230</name>
</gene>
<accession>A0A1G6LFU1</accession>
<dbReference type="Gene3D" id="3.40.630.10">
    <property type="entry name" value="Zn peptidases"/>
    <property type="match status" value="1"/>
</dbReference>
<dbReference type="GO" id="GO:0046872">
    <property type="term" value="F:metal ion binding"/>
    <property type="evidence" value="ECO:0007669"/>
    <property type="project" value="UniProtKB-KW"/>
</dbReference>
<dbReference type="Gene3D" id="3.30.70.360">
    <property type="match status" value="1"/>
</dbReference>
<sequence>MIDFDPVAFRRDLHAHPETGFEVTRTAGRIADVLERAGLEVARDVGGAGVVATLHRGGQAIGLRADMDALPIVEANTFSHRSRDDGRFHGCGHDGHSTMLLAAALKLASDTRLDRTVHFLFQPDEENGNGAAAMIADGLFERFPMSEIYGLHNMPGLELGRFGIQEGPFCAFEDNFEIHLTGRGGHSSMPESGVDAIVAGAGLVMQLQTIVSRAVPAGEHAVVSVTGFETDGARNVLAGRVQITGDCRGFSELVSTRMETRMREIVQGVAAAQGAEASLSYSTSFRPLVNDPQCTRRAADAAALGAQVNRAYGRVGFSEDFAEFLLHRPGAFILMGNGTEGAQAMPLHNPGYDFNDAAMPHGVAFWCNLALGGAGAA</sequence>
<dbReference type="PANTHER" id="PTHR11014:SF63">
    <property type="entry name" value="METALLOPEPTIDASE, PUTATIVE (AFU_ORTHOLOGUE AFUA_6G09600)-RELATED"/>
    <property type="match status" value="1"/>
</dbReference>
<keyword evidence="2" id="KW-0479">Metal-binding</keyword>
<dbReference type="STRING" id="639004.SAMN04488239_102230"/>
<dbReference type="NCBIfam" id="TIGR01891">
    <property type="entry name" value="amidohydrolases"/>
    <property type="match status" value="1"/>
</dbReference>
<protein>
    <submittedName>
        <fullName evidence="4">Hippurate hydrolase</fullName>
    </submittedName>
</protein>
<dbReference type="PANTHER" id="PTHR11014">
    <property type="entry name" value="PEPTIDASE M20 FAMILY MEMBER"/>
    <property type="match status" value="1"/>
</dbReference>
<dbReference type="SUPFAM" id="SSF53187">
    <property type="entry name" value="Zn-dependent exopeptidases"/>
    <property type="match status" value="1"/>
</dbReference>
<dbReference type="Pfam" id="PF01546">
    <property type="entry name" value="Peptidase_M20"/>
    <property type="match status" value="1"/>
</dbReference>
<dbReference type="FunFam" id="3.30.70.360:FF:000001">
    <property type="entry name" value="N-acetyldiaminopimelate deacetylase"/>
    <property type="match status" value="1"/>
</dbReference>
<dbReference type="PIRSF" id="PIRSF005962">
    <property type="entry name" value="Pept_M20D_amidohydro"/>
    <property type="match status" value="1"/>
</dbReference>
<dbReference type="InterPro" id="IPR011650">
    <property type="entry name" value="Peptidase_M20_dimer"/>
</dbReference>
<feature type="domain" description="Peptidase M20 dimerisation" evidence="3">
    <location>
        <begin position="176"/>
        <end position="266"/>
    </location>
</feature>
<organism evidence="4 5">
    <name type="scientific">Ruegeria marina</name>
    <dbReference type="NCBI Taxonomy" id="639004"/>
    <lineage>
        <taxon>Bacteria</taxon>
        <taxon>Pseudomonadati</taxon>
        <taxon>Pseudomonadota</taxon>
        <taxon>Alphaproteobacteria</taxon>
        <taxon>Rhodobacterales</taxon>
        <taxon>Roseobacteraceae</taxon>
        <taxon>Ruegeria</taxon>
    </lineage>
</organism>
<evidence type="ECO:0000259" key="3">
    <source>
        <dbReference type="Pfam" id="PF07687"/>
    </source>
</evidence>
<evidence type="ECO:0000256" key="1">
    <source>
        <dbReference type="ARBA" id="ARBA00022801"/>
    </source>
</evidence>
<dbReference type="AlphaFoldDB" id="A0A1G6LFU1"/>
<dbReference type="RefSeq" id="WP_093027764.1">
    <property type="nucleotide sequence ID" value="NZ_FMZV01000002.1"/>
</dbReference>
<dbReference type="InterPro" id="IPR017439">
    <property type="entry name" value="Amidohydrolase"/>
</dbReference>
<feature type="binding site" evidence="2">
    <location>
        <position position="126"/>
    </location>
    <ligand>
        <name>Mn(2+)</name>
        <dbReference type="ChEBI" id="CHEBI:29035"/>
        <label>2</label>
    </ligand>
</feature>
<comment type="cofactor">
    <cofactor evidence="2">
        <name>Mn(2+)</name>
        <dbReference type="ChEBI" id="CHEBI:29035"/>
    </cofactor>
    <text evidence="2">The Mn(2+) ion enhances activity.</text>
</comment>
<evidence type="ECO:0000313" key="4">
    <source>
        <dbReference type="EMBL" id="SDC42043.1"/>
    </source>
</evidence>
<dbReference type="SUPFAM" id="SSF55031">
    <property type="entry name" value="Bacterial exopeptidase dimerisation domain"/>
    <property type="match status" value="1"/>
</dbReference>
<dbReference type="InterPro" id="IPR036264">
    <property type="entry name" value="Bact_exopeptidase_dim_dom"/>
</dbReference>
<feature type="binding site" evidence="2">
    <location>
        <position position="93"/>
    </location>
    <ligand>
        <name>Mn(2+)</name>
        <dbReference type="ChEBI" id="CHEBI:29035"/>
        <label>2</label>
    </ligand>
</feature>
<keyword evidence="1 4" id="KW-0378">Hydrolase</keyword>
<dbReference type="InterPro" id="IPR002933">
    <property type="entry name" value="Peptidase_M20"/>
</dbReference>
<feature type="binding site" evidence="2">
    <location>
        <position position="348"/>
    </location>
    <ligand>
        <name>Mn(2+)</name>
        <dbReference type="ChEBI" id="CHEBI:29035"/>
        <label>2</label>
    </ligand>
</feature>
<dbReference type="OrthoDB" id="9777385at2"/>
<evidence type="ECO:0000313" key="5">
    <source>
        <dbReference type="Proteomes" id="UP000199628"/>
    </source>
</evidence>
<feature type="binding site" evidence="2">
    <location>
        <position position="152"/>
    </location>
    <ligand>
        <name>Mn(2+)</name>
        <dbReference type="ChEBI" id="CHEBI:29035"/>
        <label>2</label>
    </ligand>
</feature>
<feature type="binding site" evidence="2">
    <location>
        <position position="91"/>
    </location>
    <ligand>
        <name>Mn(2+)</name>
        <dbReference type="ChEBI" id="CHEBI:29035"/>
        <label>2</label>
    </ligand>
</feature>
<reference evidence="5" key="1">
    <citation type="submission" date="2016-10" db="EMBL/GenBank/DDBJ databases">
        <authorList>
            <person name="Varghese N."/>
            <person name="Submissions S."/>
        </authorList>
    </citation>
    <scope>NUCLEOTIDE SEQUENCE [LARGE SCALE GENOMIC DNA]</scope>
    <source>
        <strain evidence="5">CGMCC 1.9108</strain>
    </source>
</reference>